<evidence type="ECO:0000259" key="9">
    <source>
        <dbReference type="PROSITE" id="PS50928"/>
    </source>
</evidence>
<dbReference type="Pfam" id="PF00528">
    <property type="entry name" value="BPD_transp_1"/>
    <property type="match status" value="1"/>
</dbReference>
<dbReference type="CDD" id="cd06261">
    <property type="entry name" value="TM_PBP2"/>
    <property type="match status" value="1"/>
</dbReference>
<dbReference type="InterPro" id="IPR000515">
    <property type="entry name" value="MetI-like"/>
</dbReference>
<evidence type="ECO:0000256" key="3">
    <source>
        <dbReference type="ARBA" id="ARBA00022475"/>
    </source>
</evidence>
<dbReference type="AlphaFoldDB" id="A0A2N7U239"/>
<gene>
    <name evidence="10" type="ORF">C1H69_13795</name>
</gene>
<dbReference type="OrthoDB" id="7056428at2"/>
<evidence type="ECO:0000256" key="1">
    <source>
        <dbReference type="ARBA" id="ARBA00004429"/>
    </source>
</evidence>
<protein>
    <submittedName>
        <fullName evidence="10">ABC transporter permease</fullName>
    </submittedName>
</protein>
<sequence length="303" mass="32448">MTSHHEARSLSGAAADVTTKAARRRSYLGTLRRQPAVLLALVPALTFFCAFWLLPFTRLVAMGMQPDKNSGMIAYWAVVAQPQYLYSLLWTLLVSIGVSLLAVATAGVAGFFLARNRFRGKAMLVAMLTFPLAFPGVVVGFLVIMLGGRQGALAQFSMLLFGERWMFAYSLAGLFVGYLYFSIPRVITTVMAACEKLDVSLEEAARSLGAGTWRVTRDVIVPALSPALISTGAICFATSMGAFGTAFTLGTRMSVLPLSIYSEFTNYANFTMAAALSVTLGVITWIALSFARRLAGGSLGASA</sequence>
<dbReference type="PANTHER" id="PTHR43357:SF4">
    <property type="entry name" value="INNER MEMBRANE ABC TRANSPORTER PERMEASE PROTEIN YDCV"/>
    <property type="match status" value="1"/>
</dbReference>
<dbReference type="PANTHER" id="PTHR43357">
    <property type="entry name" value="INNER MEMBRANE ABC TRANSPORTER PERMEASE PROTEIN YDCV"/>
    <property type="match status" value="1"/>
</dbReference>
<feature type="transmembrane region" description="Helical" evidence="8">
    <location>
        <begin position="125"/>
        <end position="146"/>
    </location>
</feature>
<organism evidence="10 11">
    <name type="scientific">Billgrantia endophytica</name>
    <dbReference type="NCBI Taxonomy" id="2033802"/>
    <lineage>
        <taxon>Bacteria</taxon>
        <taxon>Pseudomonadati</taxon>
        <taxon>Pseudomonadota</taxon>
        <taxon>Gammaproteobacteria</taxon>
        <taxon>Oceanospirillales</taxon>
        <taxon>Halomonadaceae</taxon>
        <taxon>Billgrantia</taxon>
    </lineage>
</organism>
<feature type="transmembrane region" description="Helical" evidence="8">
    <location>
        <begin position="166"/>
        <end position="183"/>
    </location>
</feature>
<feature type="domain" description="ABC transmembrane type-1" evidence="9">
    <location>
        <begin position="88"/>
        <end position="291"/>
    </location>
</feature>
<dbReference type="EMBL" id="PNRF01000028">
    <property type="protein sequence ID" value="PMR74504.1"/>
    <property type="molecule type" value="Genomic_DNA"/>
</dbReference>
<evidence type="ECO:0000256" key="8">
    <source>
        <dbReference type="RuleBase" id="RU363032"/>
    </source>
</evidence>
<evidence type="ECO:0000313" key="11">
    <source>
        <dbReference type="Proteomes" id="UP000235803"/>
    </source>
</evidence>
<name>A0A2N7U239_9GAMM</name>
<evidence type="ECO:0000256" key="4">
    <source>
        <dbReference type="ARBA" id="ARBA00022519"/>
    </source>
</evidence>
<comment type="caution">
    <text evidence="10">The sequence shown here is derived from an EMBL/GenBank/DDBJ whole genome shotgun (WGS) entry which is preliminary data.</text>
</comment>
<evidence type="ECO:0000256" key="7">
    <source>
        <dbReference type="ARBA" id="ARBA00023136"/>
    </source>
</evidence>
<feature type="transmembrane region" description="Helical" evidence="8">
    <location>
        <begin position="35"/>
        <end position="54"/>
    </location>
</feature>
<keyword evidence="11" id="KW-1185">Reference proteome</keyword>
<evidence type="ECO:0000256" key="2">
    <source>
        <dbReference type="ARBA" id="ARBA00022448"/>
    </source>
</evidence>
<dbReference type="SUPFAM" id="SSF161098">
    <property type="entry name" value="MetI-like"/>
    <property type="match status" value="1"/>
</dbReference>
<dbReference type="InterPro" id="IPR035906">
    <property type="entry name" value="MetI-like_sf"/>
</dbReference>
<dbReference type="PROSITE" id="PS50928">
    <property type="entry name" value="ABC_TM1"/>
    <property type="match status" value="1"/>
</dbReference>
<evidence type="ECO:0000256" key="6">
    <source>
        <dbReference type="ARBA" id="ARBA00022989"/>
    </source>
</evidence>
<keyword evidence="7 8" id="KW-0472">Membrane</keyword>
<keyword evidence="6 8" id="KW-1133">Transmembrane helix</keyword>
<comment type="subcellular location">
    <subcellularLocation>
        <location evidence="1">Cell inner membrane</location>
        <topology evidence="1">Multi-pass membrane protein</topology>
    </subcellularLocation>
    <subcellularLocation>
        <location evidence="8">Cell membrane</location>
        <topology evidence="8">Multi-pass membrane protein</topology>
    </subcellularLocation>
</comment>
<proteinExistence type="inferred from homology"/>
<reference evidence="10 11" key="1">
    <citation type="submission" date="2018-01" db="EMBL/GenBank/DDBJ databases">
        <title>Halomonas endophytica sp. nov., isolated from storage liquid in the stems of Populus euphratica.</title>
        <authorList>
            <person name="Chen C."/>
        </authorList>
    </citation>
    <scope>NUCLEOTIDE SEQUENCE [LARGE SCALE GENOMIC DNA]</scope>
    <source>
        <strain evidence="10 11">MC28</strain>
    </source>
</reference>
<keyword evidence="4" id="KW-0997">Cell inner membrane</keyword>
<dbReference type="GO" id="GO:0055085">
    <property type="term" value="P:transmembrane transport"/>
    <property type="evidence" value="ECO:0007669"/>
    <property type="project" value="InterPro"/>
</dbReference>
<evidence type="ECO:0000313" key="10">
    <source>
        <dbReference type="EMBL" id="PMR74504.1"/>
    </source>
</evidence>
<keyword evidence="5 8" id="KW-0812">Transmembrane</keyword>
<keyword evidence="2 8" id="KW-0813">Transport</keyword>
<feature type="transmembrane region" description="Helical" evidence="8">
    <location>
        <begin position="223"/>
        <end position="247"/>
    </location>
</feature>
<comment type="similarity">
    <text evidence="8">Belongs to the binding-protein-dependent transport system permease family.</text>
</comment>
<accession>A0A2N7U239</accession>
<feature type="transmembrane region" description="Helical" evidence="8">
    <location>
        <begin position="267"/>
        <end position="288"/>
    </location>
</feature>
<keyword evidence="3" id="KW-1003">Cell membrane</keyword>
<dbReference type="Proteomes" id="UP000235803">
    <property type="component" value="Unassembled WGS sequence"/>
</dbReference>
<dbReference type="Gene3D" id="1.10.3720.10">
    <property type="entry name" value="MetI-like"/>
    <property type="match status" value="1"/>
</dbReference>
<evidence type="ECO:0000256" key="5">
    <source>
        <dbReference type="ARBA" id="ARBA00022692"/>
    </source>
</evidence>
<dbReference type="GO" id="GO:0005886">
    <property type="term" value="C:plasma membrane"/>
    <property type="evidence" value="ECO:0007669"/>
    <property type="project" value="UniProtKB-SubCell"/>
</dbReference>
<feature type="transmembrane region" description="Helical" evidence="8">
    <location>
        <begin position="88"/>
        <end position="113"/>
    </location>
</feature>